<dbReference type="GO" id="GO:0000160">
    <property type="term" value="P:phosphorelay signal transduction system"/>
    <property type="evidence" value="ECO:0007669"/>
    <property type="project" value="UniProtKB-KW"/>
</dbReference>
<proteinExistence type="predicted"/>
<dbReference type="AlphaFoldDB" id="A0A9W6CWN0"/>
<gene>
    <name evidence="5" type="ORF">DAMNIGENAA_06590</name>
</gene>
<sequence>MPVITLFSGSYCQEADVIRKVVEMSGYTLVDEPSLIAEAGKQFQMDESKLIKALRGKTSVFNKFTHEKERALACLKMTLASLLKQDNLLISGFPALMVPPDISHVLKVCIIADLKYRAGIAAQVEGLSEKDAVKRVHKEDESSVLWVDYLFGRKDPWDPELYDMLIPMDKNSVDEAAALIFTNVKKDVLRVTEASRKAVEDFILAAQVDMKLAKEGHNVSVSAKDGLVTLVINKHVLMLSSLEEDLKRIVQTVPGVKDIETKVGAGYYQTDIYRKFDFEVPLPSKVLLVDDEREFVQTLSERLEMRDLGTAVVYGGEEALSVVAEEEPEVMVLDLKMPGVDGLEVLQRVKSEHPNVEVIVLTGHGSSEIEKKCMEMGACAYLEKPVDIDTLTRTMKEAYAKIKARKKDE</sequence>
<evidence type="ECO:0000256" key="2">
    <source>
        <dbReference type="ARBA" id="ARBA00023012"/>
    </source>
</evidence>
<organism evidence="5 6">
    <name type="scientific">Desulforhabdus amnigena</name>
    <dbReference type="NCBI Taxonomy" id="40218"/>
    <lineage>
        <taxon>Bacteria</taxon>
        <taxon>Pseudomonadati</taxon>
        <taxon>Thermodesulfobacteriota</taxon>
        <taxon>Syntrophobacteria</taxon>
        <taxon>Syntrophobacterales</taxon>
        <taxon>Syntrophobacteraceae</taxon>
        <taxon>Desulforhabdus</taxon>
    </lineage>
</organism>
<evidence type="ECO:0000256" key="3">
    <source>
        <dbReference type="PROSITE-ProRule" id="PRU00169"/>
    </source>
</evidence>
<dbReference type="RefSeq" id="WP_281792243.1">
    <property type="nucleotide sequence ID" value="NZ_BSDR01000001.1"/>
</dbReference>
<dbReference type="PANTHER" id="PTHR44591">
    <property type="entry name" value="STRESS RESPONSE REGULATOR PROTEIN 1"/>
    <property type="match status" value="1"/>
</dbReference>
<dbReference type="Pfam" id="PF00072">
    <property type="entry name" value="Response_reg"/>
    <property type="match status" value="1"/>
</dbReference>
<keyword evidence="1 3" id="KW-0597">Phosphoprotein</keyword>
<dbReference type="EMBL" id="BSDR01000001">
    <property type="protein sequence ID" value="GLI33226.1"/>
    <property type="molecule type" value="Genomic_DNA"/>
</dbReference>
<dbReference type="InterPro" id="IPR001789">
    <property type="entry name" value="Sig_transdc_resp-reg_receiver"/>
</dbReference>
<dbReference type="PROSITE" id="PS50110">
    <property type="entry name" value="RESPONSE_REGULATORY"/>
    <property type="match status" value="1"/>
</dbReference>
<dbReference type="InterPro" id="IPR050595">
    <property type="entry name" value="Bact_response_regulator"/>
</dbReference>
<dbReference type="InterPro" id="IPR011006">
    <property type="entry name" value="CheY-like_superfamily"/>
</dbReference>
<accession>A0A9W6CWN0</accession>
<reference evidence="5" key="1">
    <citation type="submission" date="2022-12" db="EMBL/GenBank/DDBJ databases">
        <title>Reference genome sequencing for broad-spectrum identification of bacterial and archaeal isolates by mass spectrometry.</title>
        <authorList>
            <person name="Sekiguchi Y."/>
            <person name="Tourlousse D.M."/>
        </authorList>
    </citation>
    <scope>NUCLEOTIDE SEQUENCE</scope>
    <source>
        <strain evidence="5">ASRB1</strain>
    </source>
</reference>
<evidence type="ECO:0000313" key="5">
    <source>
        <dbReference type="EMBL" id="GLI33226.1"/>
    </source>
</evidence>
<comment type="caution">
    <text evidence="5">The sequence shown here is derived from an EMBL/GenBank/DDBJ whole genome shotgun (WGS) entry which is preliminary data.</text>
</comment>
<protein>
    <recommendedName>
        <fullName evidence="4">Response regulatory domain-containing protein</fullName>
    </recommendedName>
</protein>
<keyword evidence="6" id="KW-1185">Reference proteome</keyword>
<dbReference type="Proteomes" id="UP001144372">
    <property type="component" value="Unassembled WGS sequence"/>
</dbReference>
<dbReference type="Gene3D" id="3.40.50.300">
    <property type="entry name" value="P-loop containing nucleotide triphosphate hydrolases"/>
    <property type="match status" value="1"/>
</dbReference>
<dbReference type="CDD" id="cd17536">
    <property type="entry name" value="REC_YesN-like"/>
    <property type="match status" value="1"/>
</dbReference>
<evidence type="ECO:0000256" key="1">
    <source>
        <dbReference type="ARBA" id="ARBA00022553"/>
    </source>
</evidence>
<name>A0A9W6CWN0_9BACT</name>
<feature type="modified residue" description="4-aspartylphosphate" evidence="3">
    <location>
        <position position="334"/>
    </location>
</feature>
<dbReference type="SMART" id="SM00448">
    <property type="entry name" value="REC"/>
    <property type="match status" value="1"/>
</dbReference>
<keyword evidence="2" id="KW-0902">Two-component regulatory system</keyword>
<dbReference type="InterPro" id="IPR027417">
    <property type="entry name" value="P-loop_NTPase"/>
</dbReference>
<feature type="domain" description="Response regulatory" evidence="4">
    <location>
        <begin position="285"/>
        <end position="399"/>
    </location>
</feature>
<evidence type="ECO:0000313" key="6">
    <source>
        <dbReference type="Proteomes" id="UP001144372"/>
    </source>
</evidence>
<dbReference type="Gene3D" id="3.40.50.2300">
    <property type="match status" value="1"/>
</dbReference>
<dbReference type="SUPFAM" id="SSF52172">
    <property type="entry name" value="CheY-like"/>
    <property type="match status" value="1"/>
</dbReference>
<dbReference type="PANTHER" id="PTHR44591:SF14">
    <property type="entry name" value="PROTEIN PILG"/>
    <property type="match status" value="1"/>
</dbReference>
<evidence type="ECO:0000259" key="4">
    <source>
        <dbReference type="PROSITE" id="PS50110"/>
    </source>
</evidence>
<dbReference type="Pfam" id="PF13189">
    <property type="entry name" value="Cytidylate_kin2"/>
    <property type="match status" value="1"/>
</dbReference>